<dbReference type="PANTHER" id="PTHR21521:SF0">
    <property type="entry name" value="AMUN, ISOFORM A"/>
    <property type="match status" value="1"/>
</dbReference>
<feature type="compositionally biased region" description="Low complexity" evidence="1">
    <location>
        <begin position="164"/>
        <end position="182"/>
    </location>
</feature>
<evidence type="ECO:0000313" key="3">
    <source>
        <dbReference type="Proteomes" id="UP000237438"/>
    </source>
</evidence>
<dbReference type="STRING" id="225359.A0A2S4Q1T6"/>
<dbReference type="EMBL" id="PEDP01000016">
    <property type="protein sequence ID" value="POS88256.1"/>
    <property type="molecule type" value="Genomic_DNA"/>
</dbReference>
<feature type="compositionally biased region" description="Basic residues" evidence="1">
    <location>
        <begin position="223"/>
        <end position="232"/>
    </location>
</feature>
<accession>A0A2S4Q1T6</accession>
<reference evidence="2 3" key="1">
    <citation type="submission" date="2017-10" db="EMBL/GenBank/DDBJ databases">
        <title>Development of genomic resources for the powdery mildew, Erysiphe pulchra.</title>
        <authorList>
            <person name="Wadl P.A."/>
            <person name="Mack B.M."/>
            <person name="Moore G."/>
            <person name="Beltz S.B."/>
        </authorList>
    </citation>
    <scope>NUCLEOTIDE SEQUENCE [LARGE SCALE GENOMIC DNA]</scope>
    <source>
        <strain evidence="2">Cflorida</strain>
    </source>
</reference>
<sequence length="232" mass="26526">MDISDVEKLLEWKMHHGTFRPTLRKLVSSNSNTQLATATKSAFEYYASNELDITGTLEILSKPLKGIGPAAASLLLSIHDPQNVVYFSDELYKFLCSNGKKVTLRYSFKEYNYLFKEAKDFMEKIKCTPIELEKAAYVLIKEQEQSQRKGHSKDELSSLIEENSNLSNDVKQQSNNSRNLQSRSEEKKIGELKSGEGKKRKRLKSPVDSCRELSQETSEPLAKTKRPRKIQK</sequence>
<gene>
    <name evidence="2" type="ORF">EPUL_000986</name>
</gene>
<dbReference type="OrthoDB" id="8249012at2759"/>
<keyword evidence="3" id="KW-1185">Reference proteome</keyword>
<dbReference type="AlphaFoldDB" id="A0A2S4Q1T6"/>
<evidence type="ECO:0000256" key="1">
    <source>
        <dbReference type="SAM" id="MobiDB-lite"/>
    </source>
</evidence>
<evidence type="ECO:0000313" key="2">
    <source>
        <dbReference type="EMBL" id="POS88256.1"/>
    </source>
</evidence>
<dbReference type="Proteomes" id="UP000237438">
    <property type="component" value="Unassembled WGS sequence"/>
</dbReference>
<name>A0A2S4Q1T6_9PEZI</name>
<comment type="caution">
    <text evidence="2">The sequence shown here is derived from an EMBL/GenBank/DDBJ whole genome shotgun (WGS) entry which is preliminary data.</text>
</comment>
<organism evidence="2 3">
    <name type="scientific">Erysiphe pulchra</name>
    <dbReference type="NCBI Taxonomy" id="225359"/>
    <lineage>
        <taxon>Eukaryota</taxon>
        <taxon>Fungi</taxon>
        <taxon>Dikarya</taxon>
        <taxon>Ascomycota</taxon>
        <taxon>Pezizomycotina</taxon>
        <taxon>Leotiomycetes</taxon>
        <taxon>Erysiphales</taxon>
        <taxon>Erysiphaceae</taxon>
        <taxon>Erysiphe</taxon>
    </lineage>
</organism>
<dbReference type="PANTHER" id="PTHR21521">
    <property type="entry name" value="AMUN, ISOFORM A"/>
    <property type="match status" value="1"/>
</dbReference>
<protein>
    <submittedName>
        <fullName evidence="2">Uncharacterized protein</fullName>
    </submittedName>
</protein>
<proteinExistence type="predicted"/>
<feature type="region of interest" description="Disordered" evidence="1">
    <location>
        <begin position="164"/>
        <end position="232"/>
    </location>
</feature>
<feature type="compositionally biased region" description="Basic and acidic residues" evidence="1">
    <location>
        <begin position="183"/>
        <end position="197"/>
    </location>
</feature>